<feature type="chain" id="PRO_5011601001" description="Collagen triple helix repeat-containing protein" evidence="1">
    <location>
        <begin position="26"/>
        <end position="249"/>
    </location>
</feature>
<keyword evidence="1" id="KW-0732">Signal</keyword>
<reference evidence="2 3" key="1">
    <citation type="submission" date="2016-10" db="EMBL/GenBank/DDBJ databases">
        <authorList>
            <person name="de Groot N.N."/>
        </authorList>
    </citation>
    <scope>NUCLEOTIDE SEQUENCE [LARGE SCALE GENOMIC DNA]</scope>
    <source>
        <strain evidence="2 3">CGMCC 1.11156</strain>
    </source>
</reference>
<accession>A0A1I3I0P9</accession>
<name>A0A1I3I0P9_9ACTN</name>
<feature type="signal peptide" evidence="1">
    <location>
        <begin position="1"/>
        <end position="25"/>
    </location>
</feature>
<evidence type="ECO:0000256" key="1">
    <source>
        <dbReference type="SAM" id="SignalP"/>
    </source>
</evidence>
<evidence type="ECO:0008006" key="4">
    <source>
        <dbReference type="Google" id="ProtNLM"/>
    </source>
</evidence>
<dbReference type="AlphaFoldDB" id="A0A1I3I0P9"/>
<dbReference type="EMBL" id="FOQG01000008">
    <property type="protein sequence ID" value="SFI41595.1"/>
    <property type="molecule type" value="Genomic_DNA"/>
</dbReference>
<dbReference type="Proteomes" id="UP000198649">
    <property type="component" value="Unassembled WGS sequence"/>
</dbReference>
<protein>
    <recommendedName>
        <fullName evidence="4">Collagen triple helix repeat-containing protein</fullName>
    </recommendedName>
</protein>
<gene>
    <name evidence="2" type="ORF">SAMN05216561_10872</name>
</gene>
<evidence type="ECO:0000313" key="2">
    <source>
        <dbReference type="EMBL" id="SFI41595.1"/>
    </source>
</evidence>
<dbReference type="RefSeq" id="WP_143099732.1">
    <property type="nucleotide sequence ID" value="NZ_BKAF01000015.1"/>
</dbReference>
<organism evidence="2 3">
    <name type="scientific">Nocardioides psychrotolerans</name>
    <dbReference type="NCBI Taxonomy" id="1005945"/>
    <lineage>
        <taxon>Bacteria</taxon>
        <taxon>Bacillati</taxon>
        <taxon>Actinomycetota</taxon>
        <taxon>Actinomycetes</taxon>
        <taxon>Propionibacteriales</taxon>
        <taxon>Nocardioidaceae</taxon>
        <taxon>Nocardioides</taxon>
    </lineage>
</organism>
<dbReference type="OrthoDB" id="5242386at2"/>
<keyword evidence="3" id="KW-1185">Reference proteome</keyword>
<evidence type="ECO:0000313" key="3">
    <source>
        <dbReference type="Proteomes" id="UP000198649"/>
    </source>
</evidence>
<sequence>MRLPSPSMFVSIAALVVAASGTSYAVATIGSADIRNGSILPVDIKDNRLKTNDIMDGGLLARDFREGQLPQGAQGVPGVQGPAGADGAGRWLLVDRNGAIVAQSGGFEIHTAYDIVNNSGAPVPAGALGNVYIESNEDLSNNGIVVSIALQNQFEQNNNANVNGRALGPDANPEFSGEITGSQCAVAGAVACAPAGANMPEYLVVSPRMSDGSVTQTGAIPADPANPNTHKRFYVIITGDSSDFVAPTN</sequence>
<proteinExistence type="predicted"/>
<dbReference type="STRING" id="1005945.SAMN05216561_10872"/>